<dbReference type="Proteomes" id="UP000007266">
    <property type="component" value="Linkage group 8"/>
</dbReference>
<dbReference type="InParanoid" id="D6WUS3"/>
<proteinExistence type="predicted"/>
<dbReference type="PANTHER" id="PTHR22133:SF2">
    <property type="entry name" value="AT01821P-RELATED"/>
    <property type="match status" value="1"/>
</dbReference>
<feature type="transmembrane region" description="Helical" evidence="1">
    <location>
        <begin position="55"/>
        <end position="75"/>
    </location>
</feature>
<gene>
    <name evidence="3" type="primary">AUGUSTUS-3.0.2_05368</name>
    <name evidence="3" type="ORF">TcasGA2_TC005368</name>
</gene>
<keyword evidence="4" id="KW-1185">Reference proteome</keyword>
<dbReference type="Pfam" id="PF16020">
    <property type="entry name" value="Deltameth_res"/>
    <property type="match status" value="1"/>
</dbReference>
<evidence type="ECO:0000313" key="3">
    <source>
        <dbReference type="EMBL" id="EFA07807.1"/>
    </source>
</evidence>
<dbReference type="HOGENOM" id="CLU_2336339_0_0_1"/>
<reference evidence="3 4" key="2">
    <citation type="journal article" date="2010" name="Nucleic Acids Res.">
        <title>BeetleBase in 2010: revisions to provide comprehensive genomic information for Tribolium castaneum.</title>
        <authorList>
            <person name="Kim H.S."/>
            <person name="Murphy T."/>
            <person name="Xia J."/>
            <person name="Caragea D."/>
            <person name="Park Y."/>
            <person name="Beeman R.W."/>
            <person name="Lorenzen M.D."/>
            <person name="Butcher S."/>
            <person name="Manak J.R."/>
            <person name="Brown S.J."/>
        </authorList>
    </citation>
    <scope>GENOME REANNOTATION</scope>
    <source>
        <strain evidence="3 4">Georgia GA2</strain>
    </source>
</reference>
<dbReference type="STRING" id="7070.D6WUS3"/>
<organism evidence="3 4">
    <name type="scientific">Tribolium castaneum</name>
    <name type="common">Red flour beetle</name>
    <dbReference type="NCBI Taxonomy" id="7070"/>
    <lineage>
        <taxon>Eukaryota</taxon>
        <taxon>Metazoa</taxon>
        <taxon>Ecdysozoa</taxon>
        <taxon>Arthropoda</taxon>
        <taxon>Hexapoda</taxon>
        <taxon>Insecta</taxon>
        <taxon>Pterygota</taxon>
        <taxon>Neoptera</taxon>
        <taxon>Endopterygota</taxon>
        <taxon>Coleoptera</taxon>
        <taxon>Polyphaga</taxon>
        <taxon>Cucujiformia</taxon>
        <taxon>Tenebrionidae</taxon>
        <taxon>Tenebrionidae incertae sedis</taxon>
        <taxon>Tribolium</taxon>
    </lineage>
</organism>
<dbReference type="AlphaFoldDB" id="D6WUS3"/>
<evidence type="ECO:0000313" key="4">
    <source>
        <dbReference type="Proteomes" id="UP000007266"/>
    </source>
</evidence>
<sequence>MQSVRLFRQIGAKINRRSYASKDVFPPTTMNDLPTPKGDWKTNYERKQRKHNRDLILGVVTLGATLAYGYANGYYDFYNDIPALPDTPPNYRVEN</sequence>
<name>D6WUS3_TRICA</name>
<evidence type="ECO:0000259" key="2">
    <source>
        <dbReference type="Pfam" id="PF16020"/>
    </source>
</evidence>
<keyword evidence="1" id="KW-1133">Transmembrane helix</keyword>
<dbReference type="InterPro" id="IPR031973">
    <property type="entry name" value="Deltameth_res_prag01"/>
</dbReference>
<keyword evidence="1" id="KW-0812">Transmembrane</keyword>
<dbReference type="PhylomeDB" id="D6WUS3"/>
<dbReference type="PANTHER" id="PTHR22133">
    <property type="entry name" value="AT01821P-RELATED"/>
    <property type="match status" value="1"/>
</dbReference>
<accession>D6WUS3</accession>
<feature type="domain" description="Deltamethrin resistance protein prag01" evidence="2">
    <location>
        <begin position="31"/>
        <end position="82"/>
    </location>
</feature>
<reference evidence="3 4" key="1">
    <citation type="journal article" date="2008" name="Nature">
        <title>The genome of the model beetle and pest Tribolium castaneum.</title>
        <authorList>
            <consortium name="Tribolium Genome Sequencing Consortium"/>
            <person name="Richards S."/>
            <person name="Gibbs R.A."/>
            <person name="Weinstock G.M."/>
            <person name="Brown S.J."/>
            <person name="Denell R."/>
            <person name="Beeman R.W."/>
            <person name="Gibbs R."/>
            <person name="Beeman R.W."/>
            <person name="Brown S.J."/>
            <person name="Bucher G."/>
            <person name="Friedrich M."/>
            <person name="Grimmelikhuijzen C.J."/>
            <person name="Klingler M."/>
            <person name="Lorenzen M."/>
            <person name="Richards S."/>
            <person name="Roth S."/>
            <person name="Schroder R."/>
            <person name="Tautz D."/>
            <person name="Zdobnov E.M."/>
            <person name="Muzny D."/>
            <person name="Gibbs R.A."/>
            <person name="Weinstock G.M."/>
            <person name="Attaway T."/>
            <person name="Bell S."/>
            <person name="Buhay C.J."/>
            <person name="Chandrabose M.N."/>
            <person name="Chavez D."/>
            <person name="Clerk-Blankenburg K.P."/>
            <person name="Cree A."/>
            <person name="Dao M."/>
            <person name="Davis C."/>
            <person name="Chacko J."/>
            <person name="Dinh H."/>
            <person name="Dugan-Rocha S."/>
            <person name="Fowler G."/>
            <person name="Garner T.T."/>
            <person name="Garnes J."/>
            <person name="Gnirke A."/>
            <person name="Hawes A."/>
            <person name="Hernandez J."/>
            <person name="Hines S."/>
            <person name="Holder M."/>
            <person name="Hume J."/>
            <person name="Jhangiani S.N."/>
            <person name="Joshi V."/>
            <person name="Khan Z.M."/>
            <person name="Jackson L."/>
            <person name="Kovar C."/>
            <person name="Kowis A."/>
            <person name="Lee S."/>
            <person name="Lewis L.R."/>
            <person name="Margolis J."/>
            <person name="Morgan M."/>
            <person name="Nazareth L.V."/>
            <person name="Nguyen N."/>
            <person name="Okwuonu G."/>
            <person name="Parker D."/>
            <person name="Richards S."/>
            <person name="Ruiz S.J."/>
            <person name="Santibanez J."/>
            <person name="Savard J."/>
            <person name="Scherer S.E."/>
            <person name="Schneider B."/>
            <person name="Sodergren E."/>
            <person name="Tautz D."/>
            <person name="Vattahil S."/>
            <person name="Villasana D."/>
            <person name="White C.S."/>
            <person name="Wright R."/>
            <person name="Park Y."/>
            <person name="Beeman R.W."/>
            <person name="Lord J."/>
            <person name="Oppert B."/>
            <person name="Lorenzen M."/>
            <person name="Brown S."/>
            <person name="Wang L."/>
            <person name="Savard J."/>
            <person name="Tautz D."/>
            <person name="Richards S."/>
            <person name="Weinstock G."/>
            <person name="Gibbs R.A."/>
            <person name="Liu Y."/>
            <person name="Worley K."/>
            <person name="Weinstock G."/>
            <person name="Elsik C.G."/>
            <person name="Reese J.T."/>
            <person name="Elhaik E."/>
            <person name="Landan G."/>
            <person name="Graur D."/>
            <person name="Arensburger P."/>
            <person name="Atkinson P."/>
            <person name="Beeman R.W."/>
            <person name="Beidler J."/>
            <person name="Brown S.J."/>
            <person name="Demuth J.P."/>
            <person name="Drury D.W."/>
            <person name="Du Y.Z."/>
            <person name="Fujiwara H."/>
            <person name="Lorenzen M."/>
            <person name="Maselli V."/>
            <person name="Osanai M."/>
            <person name="Park Y."/>
            <person name="Robertson H.M."/>
            <person name="Tu Z."/>
            <person name="Wang J.J."/>
            <person name="Wang S."/>
            <person name="Richards S."/>
            <person name="Song H."/>
            <person name="Zhang L."/>
            <person name="Sodergren E."/>
            <person name="Werner D."/>
            <person name="Stanke M."/>
            <person name="Morgenstern B."/>
            <person name="Solovyev V."/>
            <person name="Kosarev P."/>
            <person name="Brown G."/>
            <person name="Chen H.C."/>
            <person name="Ermolaeva O."/>
            <person name="Hlavina W."/>
            <person name="Kapustin Y."/>
            <person name="Kiryutin B."/>
            <person name="Kitts P."/>
            <person name="Maglott D."/>
            <person name="Pruitt K."/>
            <person name="Sapojnikov V."/>
            <person name="Souvorov A."/>
            <person name="Mackey A.J."/>
            <person name="Waterhouse R.M."/>
            <person name="Wyder S."/>
            <person name="Zdobnov E.M."/>
            <person name="Zdobnov E.M."/>
            <person name="Wyder S."/>
            <person name="Kriventseva E.V."/>
            <person name="Kadowaki T."/>
            <person name="Bork P."/>
            <person name="Aranda M."/>
            <person name="Bao R."/>
            <person name="Beermann A."/>
            <person name="Berns N."/>
            <person name="Bolognesi R."/>
            <person name="Bonneton F."/>
            <person name="Bopp D."/>
            <person name="Brown S.J."/>
            <person name="Bucher G."/>
            <person name="Butts T."/>
            <person name="Chaumot A."/>
            <person name="Denell R.E."/>
            <person name="Ferrier D.E."/>
            <person name="Friedrich M."/>
            <person name="Gordon C.M."/>
            <person name="Jindra M."/>
            <person name="Klingler M."/>
            <person name="Lan Q."/>
            <person name="Lattorff H.M."/>
            <person name="Laudet V."/>
            <person name="von Levetsow C."/>
            <person name="Liu Z."/>
            <person name="Lutz R."/>
            <person name="Lynch J.A."/>
            <person name="da Fonseca R.N."/>
            <person name="Posnien N."/>
            <person name="Reuter R."/>
            <person name="Roth S."/>
            <person name="Savard J."/>
            <person name="Schinko J.B."/>
            <person name="Schmitt C."/>
            <person name="Schoppmeier M."/>
            <person name="Schroder R."/>
            <person name="Shippy T.D."/>
            <person name="Simonnet F."/>
            <person name="Marques-Souza H."/>
            <person name="Tautz D."/>
            <person name="Tomoyasu Y."/>
            <person name="Trauner J."/>
            <person name="Van der Zee M."/>
            <person name="Vervoort M."/>
            <person name="Wittkopp N."/>
            <person name="Wimmer E.A."/>
            <person name="Yang X."/>
            <person name="Jones A.K."/>
            <person name="Sattelle D.B."/>
            <person name="Ebert P.R."/>
            <person name="Nelson D."/>
            <person name="Scott J.G."/>
            <person name="Beeman R.W."/>
            <person name="Muthukrishnan S."/>
            <person name="Kramer K.J."/>
            <person name="Arakane Y."/>
            <person name="Beeman R.W."/>
            <person name="Zhu Q."/>
            <person name="Hogenkamp D."/>
            <person name="Dixit R."/>
            <person name="Oppert B."/>
            <person name="Jiang H."/>
            <person name="Zou Z."/>
            <person name="Marshall J."/>
            <person name="Elpidina E."/>
            <person name="Vinokurov K."/>
            <person name="Oppert C."/>
            <person name="Zou Z."/>
            <person name="Evans J."/>
            <person name="Lu Z."/>
            <person name="Zhao P."/>
            <person name="Sumathipala N."/>
            <person name="Altincicek B."/>
            <person name="Vilcinskas A."/>
            <person name="Williams M."/>
            <person name="Hultmark D."/>
            <person name="Hetru C."/>
            <person name="Jiang H."/>
            <person name="Grimmelikhuijzen C.J."/>
            <person name="Hauser F."/>
            <person name="Cazzamali G."/>
            <person name="Williamson M."/>
            <person name="Park Y."/>
            <person name="Li B."/>
            <person name="Tanaka Y."/>
            <person name="Predel R."/>
            <person name="Neupert S."/>
            <person name="Schachtner J."/>
            <person name="Verleyen P."/>
            <person name="Raible F."/>
            <person name="Bork P."/>
            <person name="Friedrich M."/>
            <person name="Walden K.K."/>
            <person name="Robertson H.M."/>
            <person name="Angeli S."/>
            <person name="Foret S."/>
            <person name="Bucher G."/>
            <person name="Schuetz S."/>
            <person name="Maleszka R."/>
            <person name="Wimmer E.A."/>
            <person name="Beeman R.W."/>
            <person name="Lorenzen M."/>
            <person name="Tomoyasu Y."/>
            <person name="Miller S.C."/>
            <person name="Grossmann D."/>
            <person name="Bucher G."/>
        </authorList>
    </citation>
    <scope>NUCLEOTIDE SEQUENCE [LARGE SCALE GENOMIC DNA]</scope>
    <source>
        <strain evidence="3 4">Georgia GA2</strain>
    </source>
</reference>
<dbReference type="EMBL" id="KQ971363">
    <property type="protein sequence ID" value="EFA07807.1"/>
    <property type="molecule type" value="Genomic_DNA"/>
</dbReference>
<keyword evidence="1" id="KW-0472">Membrane</keyword>
<dbReference type="FunCoup" id="D6WUS3">
    <property type="interactions" value="225"/>
</dbReference>
<dbReference type="OrthoDB" id="9981889at2759"/>
<dbReference type="KEGG" id="tca:103314134"/>
<evidence type="ECO:0000256" key="1">
    <source>
        <dbReference type="SAM" id="Phobius"/>
    </source>
</evidence>
<protein>
    <recommendedName>
        <fullName evidence="2">Deltamethrin resistance protein prag01 domain-containing protein</fullName>
    </recommendedName>
</protein>